<feature type="non-terminal residue" evidence="3">
    <location>
        <position position="110"/>
    </location>
</feature>
<gene>
    <name evidence="3" type="ORF">BJ878DRAFT_396689</name>
</gene>
<evidence type="ECO:0000313" key="4">
    <source>
        <dbReference type="Proteomes" id="UP000887226"/>
    </source>
</evidence>
<feature type="non-terminal residue" evidence="3">
    <location>
        <position position="1"/>
    </location>
</feature>
<dbReference type="PANTHER" id="PTHR36575">
    <property type="entry name" value="BINDING PROTEIN, PUTATIVE (AFU_ORTHOLOGUE AFUA_1G14430)-RELATED"/>
    <property type="match status" value="1"/>
</dbReference>
<sequence>FTDNAANVRTFAPGQVVNMRASREILHKGPMNVSVADTKTNAQIGDPLILFASYADESLAQVPANNTDFDVVIPTTLGSACAAAADCVFKWFWFGTSADHTYESCVGMVV</sequence>
<keyword evidence="4" id="KW-1185">Reference proteome</keyword>
<keyword evidence="2" id="KW-0186">Copper</keyword>
<protein>
    <recommendedName>
        <fullName evidence="5">Chitin-binding type-4 domain-containing protein</fullName>
    </recommendedName>
</protein>
<dbReference type="OrthoDB" id="120613at2759"/>
<dbReference type="InterPro" id="IPR052282">
    <property type="entry name" value="Starch-active_LPMO"/>
</dbReference>
<evidence type="ECO:0000256" key="2">
    <source>
        <dbReference type="ARBA" id="ARBA00023008"/>
    </source>
</evidence>
<evidence type="ECO:0000313" key="3">
    <source>
        <dbReference type="EMBL" id="KAG9241403.1"/>
    </source>
</evidence>
<organism evidence="3 4">
    <name type="scientific">Calycina marina</name>
    <dbReference type="NCBI Taxonomy" id="1763456"/>
    <lineage>
        <taxon>Eukaryota</taxon>
        <taxon>Fungi</taxon>
        <taxon>Dikarya</taxon>
        <taxon>Ascomycota</taxon>
        <taxon>Pezizomycotina</taxon>
        <taxon>Leotiomycetes</taxon>
        <taxon>Helotiales</taxon>
        <taxon>Pezizellaceae</taxon>
        <taxon>Calycina</taxon>
    </lineage>
</organism>
<dbReference type="AlphaFoldDB" id="A0A9P7YWP6"/>
<dbReference type="Gene3D" id="2.70.50.70">
    <property type="match status" value="1"/>
</dbReference>
<reference evidence="3" key="1">
    <citation type="journal article" date="2021" name="IMA Fungus">
        <title>Genomic characterization of three marine fungi, including Emericellopsis atlantica sp. nov. with signatures of a generalist lifestyle and marine biomass degradation.</title>
        <authorList>
            <person name="Hagestad O.C."/>
            <person name="Hou L."/>
            <person name="Andersen J.H."/>
            <person name="Hansen E.H."/>
            <person name="Altermark B."/>
            <person name="Li C."/>
            <person name="Kuhnert E."/>
            <person name="Cox R.J."/>
            <person name="Crous P.W."/>
            <person name="Spatafora J.W."/>
            <person name="Lail K."/>
            <person name="Amirebrahimi M."/>
            <person name="Lipzen A."/>
            <person name="Pangilinan J."/>
            <person name="Andreopoulos W."/>
            <person name="Hayes R.D."/>
            <person name="Ng V."/>
            <person name="Grigoriev I.V."/>
            <person name="Jackson S.A."/>
            <person name="Sutton T.D.S."/>
            <person name="Dobson A.D.W."/>
            <person name="Rama T."/>
        </authorList>
    </citation>
    <scope>NUCLEOTIDE SEQUENCE</scope>
    <source>
        <strain evidence="3">TRa3180A</strain>
    </source>
</reference>
<dbReference type="PANTHER" id="PTHR36575:SF2">
    <property type="entry name" value="CHITIN-BINDING TYPE-4 DOMAIN-CONTAINING PROTEIN-RELATED"/>
    <property type="match status" value="1"/>
</dbReference>
<evidence type="ECO:0008006" key="5">
    <source>
        <dbReference type="Google" id="ProtNLM"/>
    </source>
</evidence>
<name>A0A9P7YWP6_9HELO</name>
<comment type="cofactor">
    <cofactor evidence="1">
        <name>Cu(2+)</name>
        <dbReference type="ChEBI" id="CHEBI:29036"/>
    </cofactor>
</comment>
<evidence type="ECO:0000256" key="1">
    <source>
        <dbReference type="ARBA" id="ARBA00001973"/>
    </source>
</evidence>
<comment type="caution">
    <text evidence="3">The sequence shown here is derived from an EMBL/GenBank/DDBJ whole genome shotgun (WGS) entry which is preliminary data.</text>
</comment>
<dbReference type="EMBL" id="MU254217">
    <property type="protein sequence ID" value="KAG9241403.1"/>
    <property type="molecule type" value="Genomic_DNA"/>
</dbReference>
<accession>A0A9P7YWP6</accession>
<dbReference type="Proteomes" id="UP000887226">
    <property type="component" value="Unassembled WGS sequence"/>
</dbReference>
<proteinExistence type="predicted"/>